<name>A0AAD6J799_DREDA</name>
<evidence type="ECO:0000256" key="1">
    <source>
        <dbReference type="SAM" id="MobiDB-lite"/>
    </source>
</evidence>
<proteinExistence type="predicted"/>
<comment type="caution">
    <text evidence="2">The sequence shown here is derived from an EMBL/GenBank/DDBJ whole genome shotgun (WGS) entry which is preliminary data.</text>
</comment>
<gene>
    <name evidence="2" type="ORF">Dda_1133</name>
</gene>
<evidence type="ECO:0000313" key="3">
    <source>
        <dbReference type="Proteomes" id="UP001221413"/>
    </source>
</evidence>
<sequence>MHAAAGGLQGVEEEPRSGGGRGGGGRSEEEDEEECWVQPKRGVNSPGQAALSCGWPAVGTRLTGTLEPAANVS</sequence>
<feature type="region of interest" description="Disordered" evidence="1">
    <location>
        <begin position="1"/>
        <end position="49"/>
    </location>
</feature>
<accession>A0AAD6J799</accession>
<dbReference type="EMBL" id="JAQGDS010000001">
    <property type="protein sequence ID" value="KAJ6264979.1"/>
    <property type="molecule type" value="Genomic_DNA"/>
</dbReference>
<protein>
    <submittedName>
        <fullName evidence="2">Uncharacterized protein</fullName>
    </submittedName>
</protein>
<evidence type="ECO:0000313" key="2">
    <source>
        <dbReference type="EMBL" id="KAJ6264979.1"/>
    </source>
</evidence>
<keyword evidence="3" id="KW-1185">Reference proteome</keyword>
<dbReference type="AlphaFoldDB" id="A0AAD6J799"/>
<reference evidence="2" key="1">
    <citation type="submission" date="2023-01" db="EMBL/GenBank/DDBJ databases">
        <title>The chitinases involved in constricting ring structure development in the nematode-trapping fungus Drechslerella dactyloides.</title>
        <authorList>
            <person name="Wang R."/>
            <person name="Zhang L."/>
            <person name="Tang P."/>
            <person name="Li S."/>
            <person name="Liang L."/>
        </authorList>
    </citation>
    <scope>NUCLEOTIDE SEQUENCE</scope>
    <source>
        <strain evidence="2">YMF1.00031</strain>
    </source>
</reference>
<organism evidence="2 3">
    <name type="scientific">Drechslerella dactyloides</name>
    <name type="common">Nematode-trapping fungus</name>
    <name type="synonym">Arthrobotrys dactyloides</name>
    <dbReference type="NCBI Taxonomy" id="74499"/>
    <lineage>
        <taxon>Eukaryota</taxon>
        <taxon>Fungi</taxon>
        <taxon>Dikarya</taxon>
        <taxon>Ascomycota</taxon>
        <taxon>Pezizomycotina</taxon>
        <taxon>Orbiliomycetes</taxon>
        <taxon>Orbiliales</taxon>
        <taxon>Orbiliaceae</taxon>
        <taxon>Drechslerella</taxon>
    </lineage>
</organism>
<dbReference type="Proteomes" id="UP001221413">
    <property type="component" value="Unassembled WGS sequence"/>
</dbReference>